<organism evidence="3">
    <name type="scientific">Hexamita inflata</name>
    <dbReference type="NCBI Taxonomy" id="28002"/>
    <lineage>
        <taxon>Eukaryota</taxon>
        <taxon>Metamonada</taxon>
        <taxon>Diplomonadida</taxon>
        <taxon>Hexamitidae</taxon>
        <taxon>Hexamitinae</taxon>
        <taxon>Hexamita</taxon>
    </lineage>
</organism>
<keyword evidence="5" id="KW-1185">Reference proteome</keyword>
<reference evidence="4 5" key="2">
    <citation type="submission" date="2024-07" db="EMBL/GenBank/DDBJ databases">
        <authorList>
            <person name="Akdeniz Z."/>
        </authorList>
    </citation>
    <scope>NUCLEOTIDE SEQUENCE [LARGE SCALE GENOMIC DNA]</scope>
</reference>
<evidence type="ECO:0000313" key="5">
    <source>
        <dbReference type="Proteomes" id="UP001642409"/>
    </source>
</evidence>
<gene>
    <name evidence="4" type="ORF">HINF_LOCUS46328</name>
    <name evidence="3" type="ORF">HINF_LOCUS8499</name>
</gene>
<evidence type="ECO:0000313" key="4">
    <source>
        <dbReference type="EMBL" id="CAL6054983.1"/>
    </source>
</evidence>
<dbReference type="Proteomes" id="UP001642409">
    <property type="component" value="Unassembled WGS sequence"/>
</dbReference>
<accession>A0AA86NJ42</accession>
<evidence type="ECO:0000256" key="1">
    <source>
        <dbReference type="SAM" id="Coils"/>
    </source>
</evidence>
<comment type="caution">
    <text evidence="3">The sequence shown here is derived from an EMBL/GenBank/DDBJ whole genome shotgun (WGS) entry which is preliminary data.</text>
</comment>
<dbReference type="EMBL" id="CAXDID020000204">
    <property type="protein sequence ID" value="CAL6054983.1"/>
    <property type="molecule type" value="Genomic_DNA"/>
</dbReference>
<proteinExistence type="predicted"/>
<feature type="coiled-coil region" evidence="1">
    <location>
        <begin position="271"/>
        <end position="415"/>
    </location>
</feature>
<protein>
    <submittedName>
        <fullName evidence="4">Hypothetical_protein</fullName>
    </submittedName>
</protein>
<feature type="region of interest" description="Disordered" evidence="2">
    <location>
        <begin position="442"/>
        <end position="506"/>
    </location>
</feature>
<dbReference type="AlphaFoldDB" id="A0AA86NJ42"/>
<reference evidence="3" key="1">
    <citation type="submission" date="2023-06" db="EMBL/GenBank/DDBJ databases">
        <authorList>
            <person name="Kurt Z."/>
        </authorList>
    </citation>
    <scope>NUCLEOTIDE SEQUENCE</scope>
</reference>
<evidence type="ECO:0000313" key="3">
    <source>
        <dbReference type="EMBL" id="CAI9920854.1"/>
    </source>
</evidence>
<keyword evidence="1" id="KW-0175">Coiled coil</keyword>
<feature type="compositionally biased region" description="Basic and acidic residues" evidence="2">
    <location>
        <begin position="469"/>
        <end position="491"/>
    </location>
</feature>
<feature type="compositionally biased region" description="Polar residues" evidence="2">
    <location>
        <begin position="445"/>
        <end position="466"/>
    </location>
</feature>
<dbReference type="EMBL" id="CATOUU010000204">
    <property type="protein sequence ID" value="CAI9920854.1"/>
    <property type="molecule type" value="Genomic_DNA"/>
</dbReference>
<evidence type="ECO:0000256" key="2">
    <source>
        <dbReference type="SAM" id="MobiDB-lite"/>
    </source>
</evidence>
<name>A0AA86NJ42_9EUKA</name>
<sequence length="506" mass="59205">MDIAKIYLSNVALQNKQLLNYINNKELQDQFNPVVCCQTIETNCVKILQQIEFISNQKVYNLSSCTECQQNKTEVSLLKQQLKTFQQNVNLQNLSATNNDKLILLNKEANTQYSELFDKYTEQSTQLQKALNAVASLENFELNQFSKFKQQCVQQIDALTDNLSTQQFINQDLSEQLKRSQTALSAKNAEILSLKNQLLTKSKQLSQITFQVNNILDTTQSCYQNQKHFDDLQQASKRLLFNAKRTLNVLMVQTENQSQLLNHFKIINELNKQQQIKLDEQQIQIKEAERRLSQFKQTVISLQSDQQINQDEYNQYPEISFIIDFKNEIKQLKETNQQQQTQIEELNSNIQQIESQNSELQQIIVQLQDIEASYNSALDTIEQYKEQTSDLQQQITEQENIIELQNNEINRLNQEVLTIIDSKDKIIQEITGKLQNKLNMEDSLDSQQKEPTQPAQQEYQFTFNEESLSDDKNKQNDKELETKNEKLVEDKELNEEENEEKELQDK</sequence>